<keyword evidence="2" id="KW-1185">Reference proteome</keyword>
<proteinExistence type="predicted"/>
<protein>
    <submittedName>
        <fullName evidence="1">Uncharacterized protein</fullName>
    </submittedName>
</protein>
<gene>
    <name evidence="1" type="ORF">FF011L_03380</name>
</gene>
<accession>A0A517M9P0</accession>
<dbReference type="Proteomes" id="UP000320672">
    <property type="component" value="Chromosome"/>
</dbReference>
<organism evidence="1 2">
    <name type="scientific">Roseimaritima multifibrata</name>
    <dbReference type="NCBI Taxonomy" id="1930274"/>
    <lineage>
        <taxon>Bacteria</taxon>
        <taxon>Pseudomonadati</taxon>
        <taxon>Planctomycetota</taxon>
        <taxon>Planctomycetia</taxon>
        <taxon>Pirellulales</taxon>
        <taxon>Pirellulaceae</taxon>
        <taxon>Roseimaritima</taxon>
    </lineage>
</organism>
<evidence type="ECO:0000313" key="1">
    <source>
        <dbReference type="EMBL" id="QDS91608.1"/>
    </source>
</evidence>
<sequence length="63" mass="7089">MEKRTQVRTIHQANAGSDESAVAIQRKKRGAMHVQFTADVMVIGWINVEFGERDLAEVRHLVG</sequence>
<dbReference type="KEGG" id="rml:FF011L_03380"/>
<name>A0A517M9P0_9BACT</name>
<evidence type="ECO:0000313" key="2">
    <source>
        <dbReference type="Proteomes" id="UP000320672"/>
    </source>
</evidence>
<dbReference type="EMBL" id="CP036262">
    <property type="protein sequence ID" value="QDS91608.1"/>
    <property type="molecule type" value="Genomic_DNA"/>
</dbReference>
<dbReference type="AlphaFoldDB" id="A0A517M9P0"/>
<reference evidence="1 2" key="1">
    <citation type="submission" date="2019-02" db="EMBL/GenBank/DDBJ databases">
        <title>Deep-cultivation of Planctomycetes and their phenomic and genomic characterization uncovers novel biology.</title>
        <authorList>
            <person name="Wiegand S."/>
            <person name="Jogler M."/>
            <person name="Boedeker C."/>
            <person name="Pinto D."/>
            <person name="Vollmers J."/>
            <person name="Rivas-Marin E."/>
            <person name="Kohn T."/>
            <person name="Peeters S.H."/>
            <person name="Heuer A."/>
            <person name="Rast P."/>
            <person name="Oberbeckmann S."/>
            <person name="Bunk B."/>
            <person name="Jeske O."/>
            <person name="Meyerdierks A."/>
            <person name="Storesund J.E."/>
            <person name="Kallscheuer N."/>
            <person name="Luecker S."/>
            <person name="Lage O.M."/>
            <person name="Pohl T."/>
            <person name="Merkel B.J."/>
            <person name="Hornburger P."/>
            <person name="Mueller R.-W."/>
            <person name="Bruemmer F."/>
            <person name="Labrenz M."/>
            <person name="Spormann A.M."/>
            <person name="Op den Camp H."/>
            <person name="Overmann J."/>
            <person name="Amann R."/>
            <person name="Jetten M.S.M."/>
            <person name="Mascher T."/>
            <person name="Medema M.H."/>
            <person name="Devos D.P."/>
            <person name="Kaster A.-K."/>
            <person name="Ovreas L."/>
            <person name="Rohde M."/>
            <person name="Galperin M.Y."/>
            <person name="Jogler C."/>
        </authorList>
    </citation>
    <scope>NUCLEOTIDE SEQUENCE [LARGE SCALE GENOMIC DNA]</scope>
    <source>
        <strain evidence="1 2">FF011L</strain>
    </source>
</reference>